<dbReference type="EMBL" id="BIFS01000001">
    <property type="protein sequence ID" value="GCE18488.1"/>
    <property type="molecule type" value="Genomic_DNA"/>
</dbReference>
<dbReference type="AlphaFoldDB" id="A0A402AH93"/>
<organism evidence="1 2">
    <name type="scientific">Dictyobacter kobayashii</name>
    <dbReference type="NCBI Taxonomy" id="2014872"/>
    <lineage>
        <taxon>Bacteria</taxon>
        <taxon>Bacillati</taxon>
        <taxon>Chloroflexota</taxon>
        <taxon>Ktedonobacteria</taxon>
        <taxon>Ktedonobacterales</taxon>
        <taxon>Dictyobacteraceae</taxon>
        <taxon>Dictyobacter</taxon>
    </lineage>
</organism>
<proteinExistence type="predicted"/>
<protein>
    <submittedName>
        <fullName evidence="1">Uncharacterized protein</fullName>
    </submittedName>
</protein>
<sequence length="60" mass="6165">MSVVGGPSLSAAAVDHIFAQAGSPMVGTGAIVEQASRTPILMMPLRWACGGPRPTMAWQV</sequence>
<evidence type="ECO:0000313" key="1">
    <source>
        <dbReference type="EMBL" id="GCE18488.1"/>
    </source>
</evidence>
<accession>A0A402AH93</accession>
<dbReference type="Proteomes" id="UP000287188">
    <property type="component" value="Unassembled WGS sequence"/>
</dbReference>
<gene>
    <name evidence="1" type="ORF">KDK_22880</name>
</gene>
<evidence type="ECO:0000313" key="2">
    <source>
        <dbReference type="Proteomes" id="UP000287188"/>
    </source>
</evidence>
<reference evidence="2" key="1">
    <citation type="submission" date="2018-12" db="EMBL/GenBank/DDBJ databases">
        <title>Tengunoibacter tsumagoiensis gen. nov., sp. nov., Dictyobacter kobayashii sp. nov., D. alpinus sp. nov., and D. joshuensis sp. nov. and description of Dictyobacteraceae fam. nov. within the order Ktedonobacterales isolated from Tengu-no-mugimeshi.</title>
        <authorList>
            <person name="Wang C.M."/>
            <person name="Zheng Y."/>
            <person name="Sakai Y."/>
            <person name="Toyoda A."/>
            <person name="Minakuchi Y."/>
            <person name="Abe K."/>
            <person name="Yokota A."/>
            <person name="Yabe S."/>
        </authorList>
    </citation>
    <scope>NUCLEOTIDE SEQUENCE [LARGE SCALE GENOMIC DNA]</scope>
    <source>
        <strain evidence="2">Uno11</strain>
    </source>
</reference>
<name>A0A402AH93_9CHLR</name>
<comment type="caution">
    <text evidence="1">The sequence shown here is derived from an EMBL/GenBank/DDBJ whole genome shotgun (WGS) entry which is preliminary data.</text>
</comment>
<keyword evidence="2" id="KW-1185">Reference proteome</keyword>